<keyword evidence="3" id="KW-1185">Reference proteome</keyword>
<name>A0ABS6KBZ4_9FIRM</name>
<protein>
    <submittedName>
        <fullName evidence="2">HK97 gp10 family phage protein</fullName>
    </submittedName>
</protein>
<reference evidence="2 3" key="1">
    <citation type="submission" date="2021-06" db="EMBL/GenBank/DDBJ databases">
        <title>Description of novel taxa of the family Lachnospiraceae.</title>
        <authorList>
            <person name="Chaplin A.V."/>
            <person name="Sokolova S.R."/>
            <person name="Pikina A.P."/>
            <person name="Korzhanova M."/>
            <person name="Belova V."/>
            <person name="Korostin D."/>
            <person name="Efimov B.A."/>
        </authorList>
    </citation>
    <scope>NUCLEOTIDE SEQUENCE [LARGE SCALE GENOMIC DNA]</scope>
    <source>
        <strain evidence="2 3">ASD4241</strain>
    </source>
</reference>
<proteinExistence type="predicted"/>
<comment type="caution">
    <text evidence="2">The sequence shown here is derived from an EMBL/GenBank/DDBJ whole genome shotgun (WGS) entry which is preliminary data.</text>
</comment>
<evidence type="ECO:0000313" key="2">
    <source>
        <dbReference type="EMBL" id="MBU9728041.1"/>
    </source>
</evidence>
<dbReference type="RefSeq" id="WP_158353128.1">
    <property type="nucleotide sequence ID" value="NZ_JAHQCX010000016.1"/>
</dbReference>
<evidence type="ECO:0000313" key="3">
    <source>
        <dbReference type="Proteomes" id="UP001314681"/>
    </source>
</evidence>
<accession>A0ABS6KBZ4</accession>
<gene>
    <name evidence="2" type="ORF">KTH90_18690</name>
</gene>
<sequence length="124" mass="13756">MKMELKGAEQLSAALRRKSSIRWDAVCKKNLTEMRNRAVSSQDPGTGGTPVDSGELRQSVDVVPPNGDGLSGEIGYLKEYAPHVEYGRRTLDGGFIQGQHFLENNVDIQSPIFRQDLIENIRKA</sequence>
<dbReference type="Proteomes" id="UP001314681">
    <property type="component" value="Unassembled WGS sequence"/>
</dbReference>
<dbReference type="EMBL" id="JAHQCX010000016">
    <property type="protein sequence ID" value="MBU9728041.1"/>
    <property type="molecule type" value="Genomic_DNA"/>
</dbReference>
<feature type="region of interest" description="Disordered" evidence="1">
    <location>
        <begin position="36"/>
        <end position="67"/>
    </location>
</feature>
<evidence type="ECO:0000256" key="1">
    <source>
        <dbReference type="SAM" id="MobiDB-lite"/>
    </source>
</evidence>
<organism evidence="2 3">
    <name type="scientific">Diplocloster modestus</name>
    <dbReference type="NCBI Taxonomy" id="2850322"/>
    <lineage>
        <taxon>Bacteria</taxon>
        <taxon>Bacillati</taxon>
        <taxon>Bacillota</taxon>
        <taxon>Clostridia</taxon>
        <taxon>Lachnospirales</taxon>
        <taxon>Lachnospiraceae</taxon>
        <taxon>Diplocloster</taxon>
    </lineage>
</organism>